<dbReference type="NCBIfam" id="NF041259">
    <property type="entry name" value="mono_DmmA_fam"/>
    <property type="match status" value="1"/>
</dbReference>
<dbReference type="InterPro" id="IPR048037">
    <property type="entry name" value="DmmA-like_C"/>
</dbReference>
<dbReference type="RefSeq" id="WP_225623769.1">
    <property type="nucleotide sequence ID" value="NZ_CP027557.1"/>
</dbReference>
<comment type="caution">
    <text evidence="2">The sequence shown here is derived from an EMBL/GenBank/DDBJ whole genome shotgun (WGS) entry which is preliminary data.</text>
</comment>
<protein>
    <recommendedName>
        <fullName evidence="1">Dimethylamine monooxygenase subunit DmmA-like C-terminal domain-containing protein</fullName>
    </recommendedName>
</protein>
<evidence type="ECO:0000313" key="3">
    <source>
        <dbReference type="Proteomes" id="UP001198630"/>
    </source>
</evidence>
<organism evidence="2 3">
    <name type="scientific">Rhodococcus rhodochrous</name>
    <dbReference type="NCBI Taxonomy" id="1829"/>
    <lineage>
        <taxon>Bacteria</taxon>
        <taxon>Bacillati</taxon>
        <taxon>Actinomycetota</taxon>
        <taxon>Actinomycetes</taxon>
        <taxon>Mycobacteriales</taxon>
        <taxon>Nocardiaceae</taxon>
        <taxon>Rhodococcus</taxon>
    </lineage>
</organism>
<dbReference type="EMBL" id="JAJNCO010000001">
    <property type="protein sequence ID" value="MCD2109920.1"/>
    <property type="molecule type" value="Genomic_DNA"/>
</dbReference>
<dbReference type="Proteomes" id="UP001198630">
    <property type="component" value="Unassembled WGS sequence"/>
</dbReference>
<gene>
    <name evidence="2" type="ORF">LQ384_02285</name>
</gene>
<sequence length="171" mass="18456">MSVCMGTTSVPRWDEERRIAGEGRYVTVLSFGDAALDQARSLVSSFEGRRVDWIRLPEEWGDTAAQILERQASVARVGWRLVLVGPEAAVLAGRSAAVAAGLLDDEILPLPVESATRTVYCAHCHSTHLAAVAIGQGTTCPACASELVVYHHVSRLHAAYLGFAVDAEERR</sequence>
<evidence type="ECO:0000259" key="1">
    <source>
        <dbReference type="Pfam" id="PF22289"/>
    </source>
</evidence>
<accession>A0AAW4XAI4</accession>
<dbReference type="AlphaFoldDB" id="A0AAW4XAI4"/>
<proteinExistence type="predicted"/>
<name>A0AAW4XAI4_RHORH</name>
<feature type="domain" description="Dimethylamine monooxygenase subunit DmmA-like C-terminal" evidence="1">
    <location>
        <begin position="119"/>
        <end position="162"/>
    </location>
</feature>
<reference evidence="2" key="1">
    <citation type="submission" date="2021-11" db="EMBL/GenBank/DDBJ databases">
        <title>Development of a sustainable strategy for remediation of hydrocarbon-contaminated territories based on the waste exchange concept.</title>
        <authorList>
            <person name="Elkin A."/>
        </authorList>
    </citation>
    <scope>NUCLEOTIDE SEQUENCE</scope>
    <source>
        <strain evidence="2">IEGM 757</strain>
    </source>
</reference>
<dbReference type="Pfam" id="PF22289">
    <property type="entry name" value="DmmA-like_C"/>
    <property type="match status" value="1"/>
</dbReference>
<evidence type="ECO:0000313" key="2">
    <source>
        <dbReference type="EMBL" id="MCD2109920.1"/>
    </source>
</evidence>